<comment type="subcellular location">
    <subcellularLocation>
        <location evidence="1 7">Cytoplasm</location>
    </subcellularLocation>
</comment>
<feature type="compositionally biased region" description="Basic residues" evidence="8">
    <location>
        <begin position="172"/>
        <end position="190"/>
    </location>
</feature>
<proteinExistence type="inferred from homology"/>
<sequence>MAEIRLSHDEFFNKLGELFTSSKGKDTGSIYLSQKRCMASLLSPRYPIALRSTGRFSRPMACEEHNPFIRAAQPSYHSAKPLAPFLVSQDRPIPSKEDPLADIAATLSSSDESPAATYPVLVRATNGKSGKARKAGQRVKLATVVDSDALDAFYVRYAEVCKAGMLALKPRDRSKRKTKTKGKKKKGAAA</sequence>
<dbReference type="Gene3D" id="3.30.720.10">
    <property type="entry name" value="Signal recognition particle alu RNA binding heterodimer, srp9/1"/>
    <property type="match status" value="1"/>
</dbReference>
<dbReference type="AlphaFoldDB" id="A0A2T3A7Y1"/>
<evidence type="ECO:0000256" key="3">
    <source>
        <dbReference type="ARBA" id="ARBA00022490"/>
    </source>
</evidence>
<name>A0A2T3A7Y1_9PEZI</name>
<dbReference type="InterPro" id="IPR009018">
    <property type="entry name" value="Signal_recog_particle_SRP9/14"/>
</dbReference>
<evidence type="ECO:0000313" key="10">
    <source>
        <dbReference type="Proteomes" id="UP000241462"/>
    </source>
</evidence>
<feature type="region of interest" description="Disordered" evidence="8">
    <location>
        <begin position="168"/>
        <end position="190"/>
    </location>
</feature>
<dbReference type="EMBL" id="KZ678442">
    <property type="protein sequence ID" value="PSR85491.1"/>
    <property type="molecule type" value="Genomic_DNA"/>
</dbReference>
<dbReference type="InterPro" id="IPR003210">
    <property type="entry name" value="Signal_recog_particle_SRP14"/>
</dbReference>
<evidence type="ECO:0000256" key="4">
    <source>
        <dbReference type="ARBA" id="ARBA00022884"/>
    </source>
</evidence>
<accession>A0A2T3A7Y1</accession>
<dbReference type="PANTHER" id="PTHR12013">
    <property type="entry name" value="SIGNAL RECOGNITION PARTICLE 14 KD PROTEIN"/>
    <property type="match status" value="1"/>
</dbReference>
<dbReference type="InParanoid" id="A0A2T3A7Y1"/>
<dbReference type="OrthoDB" id="19209at2759"/>
<dbReference type="Pfam" id="PF02290">
    <property type="entry name" value="SRP14"/>
    <property type="match status" value="1"/>
</dbReference>
<keyword evidence="10" id="KW-1185">Reference proteome</keyword>
<dbReference type="STRING" id="2025994.A0A2T3A7Y1"/>
<dbReference type="GO" id="GO:0006614">
    <property type="term" value="P:SRP-dependent cotranslational protein targeting to membrane"/>
    <property type="evidence" value="ECO:0007669"/>
    <property type="project" value="UniProtKB-UniRule"/>
</dbReference>
<dbReference type="GO" id="GO:0005786">
    <property type="term" value="C:signal recognition particle, endoplasmic reticulum targeting"/>
    <property type="evidence" value="ECO:0007669"/>
    <property type="project" value="UniProtKB-UniRule"/>
</dbReference>
<dbReference type="GO" id="GO:0030942">
    <property type="term" value="F:endoplasmic reticulum signal peptide binding"/>
    <property type="evidence" value="ECO:0007669"/>
    <property type="project" value="UniProtKB-UniRule"/>
</dbReference>
<evidence type="ECO:0000256" key="6">
    <source>
        <dbReference type="ARBA" id="ARBA00023274"/>
    </source>
</evidence>
<evidence type="ECO:0000256" key="2">
    <source>
        <dbReference type="ARBA" id="ARBA00010349"/>
    </source>
</evidence>
<evidence type="ECO:0000313" key="9">
    <source>
        <dbReference type="EMBL" id="PSR85491.1"/>
    </source>
</evidence>
<dbReference type="GO" id="GO:0008312">
    <property type="term" value="F:7S RNA binding"/>
    <property type="evidence" value="ECO:0007669"/>
    <property type="project" value="UniProtKB-UniRule"/>
</dbReference>
<evidence type="ECO:0000256" key="8">
    <source>
        <dbReference type="SAM" id="MobiDB-lite"/>
    </source>
</evidence>
<evidence type="ECO:0000256" key="7">
    <source>
        <dbReference type="RuleBase" id="RU368100"/>
    </source>
</evidence>
<organism evidence="9 10">
    <name type="scientific">Coniella lustricola</name>
    <dbReference type="NCBI Taxonomy" id="2025994"/>
    <lineage>
        <taxon>Eukaryota</taxon>
        <taxon>Fungi</taxon>
        <taxon>Dikarya</taxon>
        <taxon>Ascomycota</taxon>
        <taxon>Pezizomycotina</taxon>
        <taxon>Sordariomycetes</taxon>
        <taxon>Sordariomycetidae</taxon>
        <taxon>Diaporthales</taxon>
        <taxon>Schizoparmaceae</taxon>
        <taxon>Coniella</taxon>
    </lineage>
</organism>
<keyword evidence="6 7" id="KW-0687">Ribonucleoprotein</keyword>
<keyword evidence="3 7" id="KW-0963">Cytoplasm</keyword>
<evidence type="ECO:0000256" key="5">
    <source>
        <dbReference type="ARBA" id="ARBA00023135"/>
    </source>
</evidence>
<comment type="subunit">
    <text evidence="7">Component of a fungal signal recognition particle (SRP) complex that consists of a 7SL RNA molecule (scR1) and at least six protein subunits: SRP72, SRP68, SRP54, SEC65, SRP21 and SRP14.</text>
</comment>
<dbReference type="SUPFAM" id="SSF54762">
    <property type="entry name" value="Signal recognition particle alu RNA binding heterodimer, SRP9/14"/>
    <property type="match status" value="2"/>
</dbReference>
<dbReference type="Proteomes" id="UP000241462">
    <property type="component" value="Unassembled WGS sequence"/>
</dbReference>
<keyword evidence="5 7" id="KW-0733">Signal recognition particle</keyword>
<comment type="function">
    <text evidence="7">Component of the signal recognition particle (SRP) complex, a ribonucleoprotein complex that mediates the cotranslational targeting of secretory and membrane proteins to the endoplasmic reticulum (ER).</text>
</comment>
<comment type="similarity">
    <text evidence="2 7">Belongs to the SRP14 family.</text>
</comment>
<protein>
    <recommendedName>
        <fullName evidence="7">Signal recognition particle subunit SRP14</fullName>
    </recommendedName>
    <alternativeName>
        <fullName evidence="7">Signal recognition particle 14 kDa protein</fullName>
    </alternativeName>
</protein>
<evidence type="ECO:0000256" key="1">
    <source>
        <dbReference type="ARBA" id="ARBA00004496"/>
    </source>
</evidence>
<keyword evidence="4 7" id="KW-0694">RNA-binding</keyword>
<reference evidence="9 10" key="1">
    <citation type="journal article" date="2018" name="Mycol. Prog.">
        <title>Coniella lustricola, a new species from submerged detritus.</title>
        <authorList>
            <person name="Raudabaugh D.B."/>
            <person name="Iturriaga T."/>
            <person name="Carver A."/>
            <person name="Mondo S."/>
            <person name="Pangilinan J."/>
            <person name="Lipzen A."/>
            <person name="He G."/>
            <person name="Amirebrahimi M."/>
            <person name="Grigoriev I.V."/>
            <person name="Miller A.N."/>
        </authorList>
    </citation>
    <scope>NUCLEOTIDE SEQUENCE [LARGE SCALE GENOMIC DNA]</scope>
    <source>
        <strain evidence="9 10">B22-T-1</strain>
    </source>
</reference>
<gene>
    <name evidence="9" type="ORF">BD289DRAFT_453297</name>
</gene>